<proteinExistence type="predicted"/>
<protein>
    <recommendedName>
        <fullName evidence="2">Retrovirus-related Pol polyprotein from transposon TNT 1-94-like beta-barrel domain-containing protein</fullName>
    </recommendedName>
</protein>
<dbReference type="AlphaFoldDB" id="A0A2I0KR79"/>
<comment type="caution">
    <text evidence="3">The sequence shown here is derived from an EMBL/GenBank/DDBJ whole genome shotgun (WGS) entry which is preliminary data.</text>
</comment>
<dbReference type="Pfam" id="PF22936">
    <property type="entry name" value="Pol_BBD"/>
    <property type="match status" value="1"/>
</dbReference>
<dbReference type="EMBL" id="PGOL01000429">
    <property type="protein sequence ID" value="PKI70793.1"/>
    <property type="molecule type" value="Genomic_DNA"/>
</dbReference>
<feature type="compositionally biased region" description="Basic and acidic residues" evidence="1">
    <location>
        <begin position="25"/>
        <end position="50"/>
    </location>
</feature>
<evidence type="ECO:0000256" key="1">
    <source>
        <dbReference type="SAM" id="MobiDB-lite"/>
    </source>
</evidence>
<sequence length="309" mass="34526">MLYGRTSITLEDINASLNSKKLQKKVMEHHGSNGEDLVARGRSSEKETRGRSKGQKANLLELQLGRPSQEGLSKAKRKARRALGERNSSGGKSTKGRKVLMANGNTCDVVGVREVRIKLHTGSEMLLVGVRHVSRLKKNMILLGTLDKLGYKYRDGGDLLGTDKVEKHKLHTCDNASKFLISNVVFDVPTLVKQIESTCRGQVEKPRRKLGLGPKDPVTQSDMEIIHGRFEWRSKSLRWNSLQAGDEQSEQLRPRERYGPAKLVVSYNAEVRNTTCHKVSFRGCTKVKLRKPSTLEKSDGGLNLSDRRG</sequence>
<evidence type="ECO:0000259" key="2">
    <source>
        <dbReference type="Pfam" id="PF22936"/>
    </source>
</evidence>
<feature type="region of interest" description="Disordered" evidence="1">
    <location>
        <begin position="25"/>
        <end position="98"/>
    </location>
</feature>
<dbReference type="InterPro" id="IPR054722">
    <property type="entry name" value="PolX-like_BBD"/>
</dbReference>
<organism evidence="3 4">
    <name type="scientific">Punica granatum</name>
    <name type="common">Pomegranate</name>
    <dbReference type="NCBI Taxonomy" id="22663"/>
    <lineage>
        <taxon>Eukaryota</taxon>
        <taxon>Viridiplantae</taxon>
        <taxon>Streptophyta</taxon>
        <taxon>Embryophyta</taxon>
        <taxon>Tracheophyta</taxon>
        <taxon>Spermatophyta</taxon>
        <taxon>Magnoliopsida</taxon>
        <taxon>eudicotyledons</taxon>
        <taxon>Gunneridae</taxon>
        <taxon>Pentapetalae</taxon>
        <taxon>rosids</taxon>
        <taxon>malvids</taxon>
        <taxon>Myrtales</taxon>
        <taxon>Lythraceae</taxon>
        <taxon>Punica</taxon>
    </lineage>
</organism>
<feature type="domain" description="Retrovirus-related Pol polyprotein from transposon TNT 1-94-like beta-barrel" evidence="2">
    <location>
        <begin position="93"/>
        <end position="151"/>
    </location>
</feature>
<evidence type="ECO:0000313" key="3">
    <source>
        <dbReference type="EMBL" id="PKI70793.1"/>
    </source>
</evidence>
<reference evidence="3 4" key="1">
    <citation type="submission" date="2017-11" db="EMBL/GenBank/DDBJ databases">
        <title>De-novo sequencing of pomegranate (Punica granatum L.) genome.</title>
        <authorList>
            <person name="Akparov Z."/>
            <person name="Amiraslanov A."/>
            <person name="Hajiyeva S."/>
            <person name="Abbasov M."/>
            <person name="Kaur K."/>
            <person name="Hamwieh A."/>
            <person name="Solovyev V."/>
            <person name="Salamov A."/>
            <person name="Braich B."/>
            <person name="Kosarev P."/>
            <person name="Mahmoud A."/>
            <person name="Hajiyev E."/>
            <person name="Babayeva S."/>
            <person name="Izzatullayeva V."/>
            <person name="Mammadov A."/>
            <person name="Mammadov A."/>
            <person name="Sharifova S."/>
            <person name="Ojaghi J."/>
            <person name="Eynullazada K."/>
            <person name="Bayramov B."/>
            <person name="Abdulazimova A."/>
            <person name="Shahmuradov I."/>
        </authorList>
    </citation>
    <scope>NUCLEOTIDE SEQUENCE [LARGE SCALE GENOMIC DNA]</scope>
    <source>
        <strain evidence="4">cv. AG2017</strain>
        <tissue evidence="3">Leaf</tissue>
    </source>
</reference>
<dbReference type="Proteomes" id="UP000233551">
    <property type="component" value="Unassembled WGS sequence"/>
</dbReference>
<gene>
    <name evidence="3" type="ORF">CRG98_008823</name>
</gene>
<keyword evidence="4" id="KW-1185">Reference proteome</keyword>
<evidence type="ECO:0000313" key="4">
    <source>
        <dbReference type="Proteomes" id="UP000233551"/>
    </source>
</evidence>
<accession>A0A2I0KR79</accession>
<name>A0A2I0KR79_PUNGR</name>